<proteinExistence type="predicted"/>
<dbReference type="Gramene" id="Ma03_t02830.1">
    <property type="protein sequence ID" value="Ma03_p02830.1"/>
    <property type="gene ID" value="Ma03_g02830"/>
</dbReference>
<evidence type="ECO:0000313" key="7">
    <source>
        <dbReference type="Proteomes" id="UP000012960"/>
    </source>
</evidence>
<dbReference type="PROSITE" id="PS50108">
    <property type="entry name" value="CRIB"/>
    <property type="match status" value="1"/>
</dbReference>
<dbReference type="Pfam" id="PF00620">
    <property type="entry name" value="RhoGAP"/>
    <property type="match status" value="1"/>
</dbReference>
<feature type="compositionally biased region" description="Basic and acidic residues" evidence="2">
    <location>
        <begin position="485"/>
        <end position="494"/>
    </location>
</feature>
<dbReference type="Proteomes" id="UP000012960">
    <property type="component" value="Unplaced"/>
</dbReference>
<feature type="region of interest" description="Disordered" evidence="2">
    <location>
        <begin position="35"/>
        <end position="67"/>
    </location>
</feature>
<feature type="compositionally biased region" description="Basic residues" evidence="2">
    <location>
        <begin position="442"/>
        <end position="466"/>
    </location>
</feature>
<dbReference type="EnsemblPlants" id="Ma03_t02830.1">
    <property type="protein sequence ID" value="Ma03_p02830.1"/>
    <property type="gene ID" value="Ma03_g02830"/>
</dbReference>
<dbReference type="SMART" id="SM00285">
    <property type="entry name" value="PBD"/>
    <property type="match status" value="1"/>
</dbReference>
<dbReference type="EMBL" id="HG996468">
    <property type="protein sequence ID" value="CAG1848988.1"/>
    <property type="molecule type" value="Genomic_DNA"/>
</dbReference>
<evidence type="ECO:0000313" key="6">
    <source>
        <dbReference type="EnsemblPlants" id="Ma03_p02830.1"/>
    </source>
</evidence>
<dbReference type="SUPFAM" id="SSF48350">
    <property type="entry name" value="GTPase activation domain, GAP"/>
    <property type="match status" value="1"/>
</dbReference>
<dbReference type="Gene3D" id="3.90.810.10">
    <property type="entry name" value="CRIB domain"/>
    <property type="match status" value="1"/>
</dbReference>
<evidence type="ECO:0000313" key="5">
    <source>
        <dbReference type="EMBL" id="CAG1848988.1"/>
    </source>
</evidence>
<organism evidence="6 7">
    <name type="scientific">Musa acuminata subsp. malaccensis</name>
    <name type="common">Wild banana</name>
    <name type="synonym">Musa malaccensis</name>
    <dbReference type="NCBI Taxonomy" id="214687"/>
    <lineage>
        <taxon>Eukaryota</taxon>
        <taxon>Viridiplantae</taxon>
        <taxon>Streptophyta</taxon>
        <taxon>Embryophyta</taxon>
        <taxon>Tracheophyta</taxon>
        <taxon>Spermatophyta</taxon>
        <taxon>Magnoliopsida</taxon>
        <taxon>Liliopsida</taxon>
        <taxon>Zingiberales</taxon>
        <taxon>Musaceae</taxon>
        <taxon>Musa</taxon>
    </lineage>
</organism>
<dbReference type="InterPro" id="IPR044785">
    <property type="entry name" value="RopGAP1-5"/>
</dbReference>
<dbReference type="PANTHER" id="PTHR23177:SF64">
    <property type="entry name" value="RHO GTPASE-ACTIVATING PROTEIN 1"/>
    <property type="match status" value="1"/>
</dbReference>
<dbReference type="InterPro" id="IPR000198">
    <property type="entry name" value="RhoGAP_dom"/>
</dbReference>
<dbReference type="CDD" id="cd00132">
    <property type="entry name" value="CRIB"/>
    <property type="match status" value="1"/>
</dbReference>
<dbReference type="InterPro" id="IPR000095">
    <property type="entry name" value="CRIB_dom"/>
</dbReference>
<dbReference type="GO" id="GO:0007165">
    <property type="term" value="P:signal transduction"/>
    <property type="evidence" value="ECO:0007669"/>
    <property type="project" value="InterPro"/>
</dbReference>
<evidence type="ECO:0000259" key="3">
    <source>
        <dbReference type="PROSITE" id="PS50108"/>
    </source>
</evidence>
<evidence type="ECO:0000259" key="4">
    <source>
        <dbReference type="PROSITE" id="PS50238"/>
    </source>
</evidence>
<evidence type="ECO:0000256" key="1">
    <source>
        <dbReference type="ARBA" id="ARBA00022468"/>
    </source>
</evidence>
<feature type="domain" description="Rho-GAP" evidence="4">
    <location>
        <begin position="155"/>
        <end position="340"/>
    </location>
</feature>
<keyword evidence="1" id="KW-0343">GTPase activation</keyword>
<feature type="region of interest" description="Disordered" evidence="2">
    <location>
        <begin position="416"/>
        <end position="494"/>
    </location>
</feature>
<dbReference type="SMART" id="SM00324">
    <property type="entry name" value="RhoGAP"/>
    <property type="match status" value="1"/>
</dbReference>
<dbReference type="Gene3D" id="1.10.555.10">
    <property type="entry name" value="Rho GTPase activation protein"/>
    <property type="match status" value="1"/>
</dbReference>
<accession>A0A804I7T3</accession>
<protein>
    <submittedName>
        <fullName evidence="5">(wild Malaysian banana) hypothetical protein</fullName>
    </submittedName>
</protein>
<reference evidence="6" key="2">
    <citation type="submission" date="2021-05" db="UniProtKB">
        <authorList>
            <consortium name="EnsemblPlants"/>
        </authorList>
    </citation>
    <scope>IDENTIFICATION</scope>
    <source>
        <strain evidence="6">subsp. malaccensis</strain>
    </source>
</reference>
<dbReference type="Pfam" id="PF00786">
    <property type="entry name" value="PBD"/>
    <property type="match status" value="1"/>
</dbReference>
<dbReference type="CDD" id="cd00159">
    <property type="entry name" value="RhoGAP"/>
    <property type="match status" value="1"/>
</dbReference>
<dbReference type="OrthoDB" id="185175at2759"/>
<dbReference type="PROSITE" id="PS50238">
    <property type="entry name" value="RHOGAP"/>
    <property type="match status" value="1"/>
</dbReference>
<feature type="compositionally biased region" description="Polar residues" evidence="2">
    <location>
        <begin position="416"/>
        <end position="428"/>
    </location>
</feature>
<dbReference type="AlphaFoldDB" id="A0A804I7T3"/>
<evidence type="ECO:0000256" key="2">
    <source>
        <dbReference type="SAM" id="MobiDB-lite"/>
    </source>
</evidence>
<dbReference type="InterPro" id="IPR036936">
    <property type="entry name" value="CRIB_dom_sf"/>
</dbReference>
<reference evidence="5" key="1">
    <citation type="submission" date="2021-03" db="EMBL/GenBank/DDBJ databases">
        <authorList>
            <consortium name="Genoscope - CEA"/>
            <person name="William W."/>
        </authorList>
    </citation>
    <scope>NUCLEOTIDE SEQUENCE</scope>
    <source>
        <strain evidence="5">Doubled-haploid Pahang</strain>
    </source>
</reference>
<keyword evidence="7" id="KW-1185">Reference proteome</keyword>
<dbReference type="InterPro" id="IPR008936">
    <property type="entry name" value="Rho_GTPase_activation_prot"/>
</dbReference>
<dbReference type="InParanoid" id="A0A804I7T3"/>
<dbReference type="GO" id="GO:0005096">
    <property type="term" value="F:GTPase activator activity"/>
    <property type="evidence" value="ECO:0007669"/>
    <property type="project" value="UniProtKB-KW"/>
</dbReference>
<name>A0A804I7T3_MUSAM</name>
<dbReference type="KEGG" id="mus:103977069"/>
<dbReference type="FunCoup" id="A0A804I7T3">
    <property type="interactions" value="169"/>
</dbReference>
<gene>
    <name evidence="5" type="ORF">GSMUA_205740.1</name>
</gene>
<sequence>MAEVLLSPSHFPSSPRGALSCESCDEASGFLGPFNALGGGEDEAGRSGGGGPIEEKRERRVRGGGGQEVVEEDQQRQLSVLALVLTVVRKSLLGCKTEGAGDKDSCSMDIGRPTDVQHVAHVTFDRFHGFLGLPVEFEPEVPRIAPSASATVFGVSTESMQCSYDSRGNTVPTILLQMQRCLYEQGGLRAEGIFRINGETSEEEYVRNQLDNGIVPEGVDVHCLAGLIKAWFRELPMGLLDSLSSEQVMQCQTEEACDHITRLLPPTEAALLDWAINLMADVAQEEQQNKMNAHNVATVFAPNMTKVADPLTALMYVVQVMNFLRMLIVRTLKERQQSILEVAYVYDADPSDDDGHYSPKPHLEASSEEAVELVCVTKKPVFNILTQVPKLTIDEAAVSPQTFCATAAASEETAFPTNAAQTGGSSSGYDVAADGSNAVHTNYRRKRMGRLNGHNHKKGRKGKLHHASFPAERSKGASIVSRINSETDRAEAWR</sequence>
<feature type="domain" description="CRIB" evidence="3">
    <location>
        <begin position="110"/>
        <end position="123"/>
    </location>
</feature>
<dbReference type="PANTHER" id="PTHR23177">
    <property type="entry name" value="MKIAA1688 PROTEIN"/>
    <property type="match status" value="1"/>
</dbReference>